<reference evidence="2" key="1">
    <citation type="submission" date="2021-02" db="EMBL/GenBank/DDBJ databases">
        <authorList>
            <person name="Dougan E. K."/>
            <person name="Rhodes N."/>
            <person name="Thang M."/>
            <person name="Chan C."/>
        </authorList>
    </citation>
    <scope>NUCLEOTIDE SEQUENCE</scope>
</reference>
<protein>
    <submittedName>
        <fullName evidence="2">Uncharacterized protein</fullName>
    </submittedName>
</protein>
<evidence type="ECO:0000313" key="2">
    <source>
        <dbReference type="EMBL" id="CAE7278299.1"/>
    </source>
</evidence>
<evidence type="ECO:0000313" key="3">
    <source>
        <dbReference type="Proteomes" id="UP000649617"/>
    </source>
</evidence>
<name>A0A812MR69_SYMPI</name>
<proteinExistence type="predicted"/>
<comment type="caution">
    <text evidence="2">The sequence shown here is derived from an EMBL/GenBank/DDBJ whole genome shotgun (WGS) entry which is preliminary data.</text>
</comment>
<evidence type="ECO:0000256" key="1">
    <source>
        <dbReference type="SAM" id="MobiDB-lite"/>
    </source>
</evidence>
<feature type="non-terminal residue" evidence="2">
    <location>
        <position position="1"/>
    </location>
</feature>
<gene>
    <name evidence="2" type="ORF">SPIL2461_LOCUS6229</name>
</gene>
<dbReference type="EMBL" id="CAJNIZ010009243">
    <property type="protein sequence ID" value="CAE7278299.1"/>
    <property type="molecule type" value="Genomic_DNA"/>
</dbReference>
<organism evidence="2 3">
    <name type="scientific">Symbiodinium pilosum</name>
    <name type="common">Dinoflagellate</name>
    <dbReference type="NCBI Taxonomy" id="2952"/>
    <lineage>
        <taxon>Eukaryota</taxon>
        <taxon>Sar</taxon>
        <taxon>Alveolata</taxon>
        <taxon>Dinophyceae</taxon>
        <taxon>Suessiales</taxon>
        <taxon>Symbiodiniaceae</taxon>
        <taxon>Symbiodinium</taxon>
    </lineage>
</organism>
<feature type="non-terminal residue" evidence="2">
    <location>
        <position position="213"/>
    </location>
</feature>
<dbReference type="AlphaFoldDB" id="A0A812MR69"/>
<feature type="region of interest" description="Disordered" evidence="1">
    <location>
        <begin position="78"/>
        <end position="101"/>
    </location>
</feature>
<sequence>VLKEGGATEADKLGEVRYFRLFVDTFHGDGTPREAKEALQAGDYVEVTIREVSLGAADAAEGGVDKSVDESADELLEQTQVDESADESLEQTQVEELQEEDKTPFQIYIPDQDLKEMVEEGVTDPAWPTRIVRAYIPNTTWTLEWIYLAGDEDAPPMDYAFLDRVSSKDPDTCRGKDFYRGLRKAWWKSTFAVANASDAADFAARILGAKKDV</sequence>
<dbReference type="Proteomes" id="UP000649617">
    <property type="component" value="Unassembled WGS sequence"/>
</dbReference>
<keyword evidence="3" id="KW-1185">Reference proteome</keyword>
<accession>A0A812MR69</accession>